<evidence type="ECO:0000313" key="1">
    <source>
        <dbReference type="EMBL" id="MEA5141722.1"/>
    </source>
</evidence>
<reference evidence="1 2" key="1">
    <citation type="submission" date="2023-12" db="EMBL/GenBank/DDBJ databases">
        <title>Novel species of the genus Arcicella isolated from rivers.</title>
        <authorList>
            <person name="Lu H."/>
        </authorList>
    </citation>
    <scope>NUCLEOTIDE SEQUENCE [LARGE SCALE GENOMIC DNA]</scope>
    <source>
        <strain evidence="1 2">KCTC 23307</strain>
    </source>
</reference>
<sequence length="135" mass="15880">MKKDIEFPNVEGVKIAIAQKVNELNEVEWEVYLINRLAVALETVFVNSRGYGFESDGKEVKTSQLRHFYKEVPAKEIIKVEMISPEVFHLNNEFWVSYYIGNQIFDKKFIFVPESIREENLIHIHQLDLKGILHE</sequence>
<keyword evidence="2" id="KW-1185">Reference proteome</keyword>
<name>A0ABU5QGG1_9BACT</name>
<dbReference type="RefSeq" id="WP_323298876.1">
    <property type="nucleotide sequence ID" value="NZ_JAYFUM010000031.1"/>
</dbReference>
<organism evidence="1 2">
    <name type="scientific">Arcicella rigui</name>
    <dbReference type="NCBI Taxonomy" id="797020"/>
    <lineage>
        <taxon>Bacteria</taxon>
        <taxon>Pseudomonadati</taxon>
        <taxon>Bacteroidota</taxon>
        <taxon>Cytophagia</taxon>
        <taxon>Cytophagales</taxon>
        <taxon>Flectobacillaceae</taxon>
        <taxon>Arcicella</taxon>
    </lineage>
</organism>
<protein>
    <submittedName>
        <fullName evidence="1">Uncharacterized protein</fullName>
    </submittedName>
</protein>
<evidence type="ECO:0000313" key="2">
    <source>
        <dbReference type="Proteomes" id="UP001302949"/>
    </source>
</evidence>
<proteinExistence type="predicted"/>
<comment type="caution">
    <text evidence="1">The sequence shown here is derived from an EMBL/GenBank/DDBJ whole genome shotgun (WGS) entry which is preliminary data.</text>
</comment>
<gene>
    <name evidence="1" type="ORF">VB248_21385</name>
</gene>
<accession>A0ABU5QGG1</accession>
<dbReference type="EMBL" id="JAYFUM010000031">
    <property type="protein sequence ID" value="MEA5141722.1"/>
    <property type="molecule type" value="Genomic_DNA"/>
</dbReference>
<dbReference type="Proteomes" id="UP001302949">
    <property type="component" value="Unassembled WGS sequence"/>
</dbReference>